<dbReference type="PANTHER" id="PTHR23525:SF1">
    <property type="entry name" value="NODULIN-LIKE DOMAIN-CONTAINING PROTEIN"/>
    <property type="match status" value="1"/>
</dbReference>
<keyword evidence="2" id="KW-1133">Transmembrane helix</keyword>
<proteinExistence type="predicted"/>
<evidence type="ECO:0000256" key="1">
    <source>
        <dbReference type="ARBA" id="ARBA00004141"/>
    </source>
</evidence>
<feature type="transmembrane region" description="Helical" evidence="2">
    <location>
        <begin position="274"/>
        <end position="294"/>
    </location>
</feature>
<reference evidence="4 5" key="1">
    <citation type="submission" date="2011-02" db="EMBL/GenBank/DDBJ databases">
        <title>The Genome Sequence of Sphaeroforma arctica JP610.</title>
        <authorList>
            <consortium name="The Broad Institute Genome Sequencing Platform"/>
            <person name="Russ C."/>
            <person name="Cuomo C."/>
            <person name="Young S.K."/>
            <person name="Zeng Q."/>
            <person name="Gargeya S."/>
            <person name="Alvarado L."/>
            <person name="Berlin A."/>
            <person name="Chapman S.B."/>
            <person name="Chen Z."/>
            <person name="Freedman E."/>
            <person name="Gellesch M."/>
            <person name="Goldberg J."/>
            <person name="Griggs A."/>
            <person name="Gujja S."/>
            <person name="Heilman E."/>
            <person name="Heiman D."/>
            <person name="Howarth C."/>
            <person name="Mehta T."/>
            <person name="Neiman D."/>
            <person name="Pearson M."/>
            <person name="Roberts A."/>
            <person name="Saif S."/>
            <person name="Shea T."/>
            <person name="Shenoy N."/>
            <person name="Sisk P."/>
            <person name="Stolte C."/>
            <person name="Sykes S."/>
            <person name="White J."/>
            <person name="Yandava C."/>
            <person name="Burger G."/>
            <person name="Gray M.W."/>
            <person name="Holland P.W.H."/>
            <person name="King N."/>
            <person name="Lang F.B.F."/>
            <person name="Roger A.J."/>
            <person name="Ruiz-Trillo I."/>
            <person name="Haas B."/>
            <person name="Nusbaum C."/>
            <person name="Birren B."/>
        </authorList>
    </citation>
    <scope>NUCLEOTIDE SEQUENCE [LARGE SCALE GENOMIC DNA]</scope>
    <source>
        <strain evidence="4 5">JP610</strain>
    </source>
</reference>
<evidence type="ECO:0000259" key="3">
    <source>
        <dbReference type="PROSITE" id="PS50850"/>
    </source>
</evidence>
<dbReference type="GO" id="GO:0016020">
    <property type="term" value="C:membrane"/>
    <property type="evidence" value="ECO:0007669"/>
    <property type="project" value="UniProtKB-SubCell"/>
</dbReference>
<dbReference type="GO" id="GO:0022857">
    <property type="term" value="F:transmembrane transporter activity"/>
    <property type="evidence" value="ECO:0007669"/>
    <property type="project" value="InterPro"/>
</dbReference>
<feature type="transmembrane region" description="Helical" evidence="2">
    <location>
        <begin position="395"/>
        <end position="416"/>
    </location>
</feature>
<feature type="transmembrane region" description="Helical" evidence="2">
    <location>
        <begin position="238"/>
        <end position="262"/>
    </location>
</feature>
<keyword evidence="2" id="KW-0812">Transmembrane</keyword>
<dbReference type="AlphaFoldDB" id="A0A0L0FJB5"/>
<dbReference type="RefSeq" id="XP_014150779.1">
    <property type="nucleotide sequence ID" value="XM_014295304.1"/>
</dbReference>
<feature type="transmembrane region" description="Helical" evidence="2">
    <location>
        <begin position="12"/>
        <end position="35"/>
    </location>
</feature>
<dbReference type="OrthoDB" id="541403at2759"/>
<feature type="domain" description="Major facilitator superfamily (MFS) profile" evidence="3">
    <location>
        <begin position="1"/>
        <end position="421"/>
    </location>
</feature>
<dbReference type="Pfam" id="PF07690">
    <property type="entry name" value="MFS_1"/>
    <property type="match status" value="1"/>
</dbReference>
<dbReference type="GeneID" id="25911150"/>
<keyword evidence="2" id="KW-0472">Membrane</keyword>
<evidence type="ECO:0000256" key="2">
    <source>
        <dbReference type="SAM" id="Phobius"/>
    </source>
</evidence>
<dbReference type="PROSITE" id="PS50850">
    <property type="entry name" value="MFS"/>
    <property type="match status" value="1"/>
</dbReference>
<feature type="transmembrane region" description="Helical" evidence="2">
    <location>
        <begin position="178"/>
        <end position="199"/>
    </location>
</feature>
<organism evidence="4 5">
    <name type="scientific">Sphaeroforma arctica JP610</name>
    <dbReference type="NCBI Taxonomy" id="667725"/>
    <lineage>
        <taxon>Eukaryota</taxon>
        <taxon>Ichthyosporea</taxon>
        <taxon>Ichthyophonida</taxon>
        <taxon>Sphaeroforma</taxon>
    </lineage>
</organism>
<comment type="subcellular location">
    <subcellularLocation>
        <location evidence="1">Membrane</location>
        <topology evidence="1">Multi-pass membrane protein</topology>
    </subcellularLocation>
</comment>
<dbReference type="InterPro" id="IPR011701">
    <property type="entry name" value="MFS"/>
</dbReference>
<dbReference type="InterPro" id="IPR020846">
    <property type="entry name" value="MFS_dom"/>
</dbReference>
<evidence type="ECO:0000313" key="4">
    <source>
        <dbReference type="EMBL" id="KNC76877.1"/>
    </source>
</evidence>
<dbReference type="EMBL" id="KQ242930">
    <property type="protein sequence ID" value="KNC76877.1"/>
    <property type="molecule type" value="Genomic_DNA"/>
</dbReference>
<dbReference type="PANTHER" id="PTHR23525">
    <property type="entry name" value="TRANSPORTER, PUTATIVE-RELATED"/>
    <property type="match status" value="1"/>
</dbReference>
<sequence length="451" mass="49256">MFGLNHNVGLTLLMTTIYSVADSVWNGTVLVTYLYDVSGNSNAAVGYVEALSGMAMLFSAFPVGYFADKVSRSLAISFGGVVNAVAMALTAISVTDALHVDERTNFYILALGMIVYGIGGGVIQGPVQALYADSIATGERTRWYTILFVCMTLSSVLGPLVSIAAFLVYGNTWKTSQLVYVILVGLAMEIPAVVCLFLFKNSEALGEEAASHTEHVKQSAENKEMDGKESDVWVKPHMVPYILFANELVSSLASGVTIKFFPLYFKENRHMSPIQVQVIFALAPLSIALCSWGIEKVAKSRLGRIMSMVVANIVGVVCLVLMIVLEQHFHNVVICALYIVRTGLMNCTYPIQESVLMDYVPVSQRGRWKSLQSICAVGWCGSAMVGGMLADKHGYGFSFLFTAAFQLLAVVLYIPLLTVVGHERRLVEEVNEYDSRNADNEPLLSTRVIDE</sequence>
<keyword evidence="5" id="KW-1185">Reference proteome</keyword>
<protein>
    <recommendedName>
        <fullName evidence="3">Major facilitator superfamily (MFS) profile domain-containing protein</fullName>
    </recommendedName>
</protein>
<feature type="transmembrane region" description="Helical" evidence="2">
    <location>
        <begin position="106"/>
        <end position="131"/>
    </location>
</feature>
<dbReference type="eggNOG" id="ENOG502QPTK">
    <property type="taxonomic scope" value="Eukaryota"/>
</dbReference>
<evidence type="ECO:0000313" key="5">
    <source>
        <dbReference type="Proteomes" id="UP000054560"/>
    </source>
</evidence>
<dbReference type="Proteomes" id="UP000054560">
    <property type="component" value="Unassembled WGS sequence"/>
</dbReference>
<dbReference type="Gene3D" id="1.20.1250.20">
    <property type="entry name" value="MFS general substrate transporter like domains"/>
    <property type="match status" value="2"/>
</dbReference>
<accession>A0A0L0FJB5</accession>
<dbReference type="InterPro" id="IPR036259">
    <property type="entry name" value="MFS_trans_sf"/>
</dbReference>
<feature type="transmembrane region" description="Helical" evidence="2">
    <location>
        <begin position="74"/>
        <end position="94"/>
    </location>
</feature>
<dbReference type="SUPFAM" id="SSF103473">
    <property type="entry name" value="MFS general substrate transporter"/>
    <property type="match status" value="1"/>
</dbReference>
<feature type="transmembrane region" description="Helical" evidence="2">
    <location>
        <begin position="143"/>
        <end position="166"/>
    </location>
</feature>
<feature type="transmembrane region" description="Helical" evidence="2">
    <location>
        <begin position="47"/>
        <end position="67"/>
    </location>
</feature>
<name>A0A0L0FJB5_9EUKA</name>
<feature type="transmembrane region" description="Helical" evidence="2">
    <location>
        <begin position="306"/>
        <end position="325"/>
    </location>
</feature>
<gene>
    <name evidence="4" type="ORF">SARC_10646</name>
</gene>